<dbReference type="Proteomes" id="UP001575181">
    <property type="component" value="Unassembled WGS sequence"/>
</dbReference>
<gene>
    <name evidence="2" type="ORF">ACERLL_11035</name>
</gene>
<organism evidence="2 3">
    <name type="scientific">Thiohalorhabdus methylotrophus</name>
    <dbReference type="NCBI Taxonomy" id="3242694"/>
    <lineage>
        <taxon>Bacteria</taxon>
        <taxon>Pseudomonadati</taxon>
        <taxon>Pseudomonadota</taxon>
        <taxon>Gammaproteobacteria</taxon>
        <taxon>Thiohalorhabdales</taxon>
        <taxon>Thiohalorhabdaceae</taxon>
        <taxon>Thiohalorhabdus</taxon>
    </lineage>
</organism>
<evidence type="ECO:0000259" key="1">
    <source>
        <dbReference type="PROSITE" id="PS50883"/>
    </source>
</evidence>
<evidence type="ECO:0000313" key="3">
    <source>
        <dbReference type="Proteomes" id="UP001575181"/>
    </source>
</evidence>
<dbReference type="Gene3D" id="3.20.20.450">
    <property type="entry name" value="EAL domain"/>
    <property type="match status" value="1"/>
</dbReference>
<accession>A0ABV4TYW5</accession>
<evidence type="ECO:0000313" key="2">
    <source>
        <dbReference type="EMBL" id="MFA9461361.1"/>
    </source>
</evidence>
<sequence>MGYPNLQLGAWILQAALNARRVQFAVDDFGTGHSSRINLKQLPV</sequence>
<proteinExistence type="predicted"/>
<dbReference type="EMBL" id="JBGUAW010000007">
    <property type="protein sequence ID" value="MFA9461361.1"/>
    <property type="molecule type" value="Genomic_DNA"/>
</dbReference>
<dbReference type="InterPro" id="IPR001633">
    <property type="entry name" value="EAL_dom"/>
</dbReference>
<name>A0ABV4TYW5_9GAMM</name>
<protein>
    <recommendedName>
        <fullName evidence="1">EAL domain-containing protein</fullName>
    </recommendedName>
</protein>
<comment type="caution">
    <text evidence="2">The sequence shown here is derived from an EMBL/GenBank/DDBJ whole genome shotgun (WGS) entry which is preliminary data.</text>
</comment>
<dbReference type="SUPFAM" id="SSF141868">
    <property type="entry name" value="EAL domain-like"/>
    <property type="match status" value="1"/>
</dbReference>
<keyword evidence="3" id="KW-1185">Reference proteome</keyword>
<dbReference type="InterPro" id="IPR035919">
    <property type="entry name" value="EAL_sf"/>
</dbReference>
<feature type="domain" description="EAL" evidence="1">
    <location>
        <begin position="1"/>
        <end position="44"/>
    </location>
</feature>
<reference evidence="2 3" key="1">
    <citation type="submission" date="2024-08" db="EMBL/GenBank/DDBJ databases">
        <title>Whole-genome sequencing of halo(alkali)philic microorganisms from hypersaline lakes.</title>
        <authorList>
            <person name="Sorokin D.Y."/>
            <person name="Merkel A.Y."/>
            <person name="Messina E."/>
            <person name="Yakimov M."/>
        </authorList>
    </citation>
    <scope>NUCLEOTIDE SEQUENCE [LARGE SCALE GENOMIC DNA]</scope>
    <source>
        <strain evidence="2 3">Cl-TMA</strain>
    </source>
</reference>
<dbReference type="PROSITE" id="PS50883">
    <property type="entry name" value="EAL"/>
    <property type="match status" value="1"/>
</dbReference>
<dbReference type="RefSeq" id="WP_373656151.1">
    <property type="nucleotide sequence ID" value="NZ_JBGUAW010000007.1"/>
</dbReference>